<comment type="cofactor">
    <cofactor evidence="1">
        <name>Zn(2+)</name>
        <dbReference type="ChEBI" id="CHEBI:29105"/>
    </cofactor>
</comment>
<dbReference type="Gene3D" id="3.10.170.10">
    <property type="match status" value="1"/>
</dbReference>
<comment type="similarity">
    <text evidence="3">Belongs to the peptidase M36 family.</text>
</comment>
<evidence type="ECO:0000256" key="8">
    <source>
        <dbReference type="ARBA" id="ARBA00022833"/>
    </source>
</evidence>
<dbReference type="PROSITE" id="PS50022">
    <property type="entry name" value="FA58C_3"/>
    <property type="match status" value="1"/>
</dbReference>
<keyword evidence="14" id="KW-1185">Reference proteome</keyword>
<dbReference type="EMBL" id="JACBZI010000001">
    <property type="protein sequence ID" value="NYI10084.1"/>
    <property type="molecule type" value="Genomic_DNA"/>
</dbReference>
<dbReference type="PANTHER" id="PTHR33478">
    <property type="entry name" value="EXTRACELLULAR METALLOPROTEINASE MEP"/>
    <property type="match status" value="1"/>
</dbReference>
<dbReference type="Pfam" id="PF02128">
    <property type="entry name" value="Peptidase_M36"/>
    <property type="match status" value="1"/>
</dbReference>
<dbReference type="PANTHER" id="PTHR33478:SF1">
    <property type="entry name" value="EXTRACELLULAR METALLOPROTEINASE MEP"/>
    <property type="match status" value="1"/>
</dbReference>
<dbReference type="GO" id="GO:0006508">
    <property type="term" value="P:proteolysis"/>
    <property type="evidence" value="ECO:0007669"/>
    <property type="project" value="UniProtKB-KW"/>
</dbReference>
<name>A0A7Y9YFF9_9ACTN</name>
<feature type="chain" id="PRO_5030898180" description="F5/8 type C domain-containing protein" evidence="11">
    <location>
        <begin position="26"/>
        <end position="1082"/>
    </location>
</feature>
<keyword evidence="6" id="KW-0479">Metal-binding</keyword>
<keyword evidence="8" id="KW-0862">Zinc</keyword>
<feature type="domain" description="F5/8 type C" evidence="12">
    <location>
        <begin position="774"/>
        <end position="942"/>
    </location>
</feature>
<sequence length="1082" mass="113831">MSLTRKIALAGLAAAMVATPTLSQAAQSSAAPTGKVLDLLTSDRASMLLPLGGELHQDLAFDSRVTDAVLAPTAAQRRAAGALRGAKVTWNRTGTPRSITVPGGFLSGPSSQEPVDLARGWLADHAAAFGLSARDIDSLEVVRDHELPKIHARVVSFVQTFGGITSGFGAILTVVIDKQGRVVSYAGDPVRATRLQGSFDLSAGQALQRTIRSLGPDLKSWTAVPTGDTQGGYEVFKAGGLVSTQWVRRIAFPTAAGGRAAFATLVVKSMDEAYAVIVDAQTGKPLLRKSLVQHSEGTVYENYPGAKKGGKPVVKSFDATKASPGGWVDPTGAAGIPGPTTLGNNANAAIAWTVPLVAADQYNRPISPTSEFNYEFPDSWGSSNGATGSFVADANAAATNLFYHHNRIHDTYYEFGFTETGGNFQLINDPSSGALPLGGDPIMGGAQSGALNLTAAVLPLGRNNANMLTLPDGIPGFTNMYLWEFVDDVFEAPARDGDFDASIIEHEYAHGLTNRYVGGGGLGSLGSEQSGAMGEGWGDFFAMNDLFRRNLTRTAVTAPYVGDPDRGIRNWNYAKSPATYGDYGYDLSGPEVHSDGEIWTATLWTLRTRILRSVGGNHRKASDIAQHLVMDAMPISPPSPSMLDMRDAILTAGELRYGKKYTDLIWAAFAERGFGASASTVDGADTDPVPGFDVLDKKQNGRLTLEVVNASAGGPVKGVRVLGGLFEGRATPITTTNAKGLASAPMAGGSHTLTLQAPGFGIQRLKVTVPKGRSVSRTVKLRPNLLSESSGAKVVSTSSQSDALPATNAFDDTEATAWRTEEVDTVYNEGKPATTVVELAKRSVIDTVNVSVVKPVGMPRFAAAKQVSVQTSMDGKKWKTAQVATFSFKDPRPTVADMMMKTFKLKKKTKANFVRVVPNKVFGDTAAYGNTAIVAEVQAFGKATGIKPKQPKPDKPVTTQGSVAVGNIAQGSLLGLDPYRPGATELTWTGSCGAVPVGNGIDAWFTKLPEGAGDGLHAVTYEGSVPIGEFLTYAYDKDCQPLTGGFALFGETAPIPAGAAYVGFLLLYGGGASFDVTISEPR</sequence>
<comment type="subcellular location">
    <subcellularLocation>
        <location evidence="2">Secreted</location>
    </subcellularLocation>
</comment>
<dbReference type="InterPro" id="IPR008979">
    <property type="entry name" value="Galactose-bd-like_sf"/>
</dbReference>
<evidence type="ECO:0000259" key="12">
    <source>
        <dbReference type="PROSITE" id="PS50022"/>
    </source>
</evidence>
<evidence type="ECO:0000313" key="13">
    <source>
        <dbReference type="EMBL" id="NYI10084.1"/>
    </source>
</evidence>
<dbReference type="GO" id="GO:0005615">
    <property type="term" value="C:extracellular space"/>
    <property type="evidence" value="ECO:0007669"/>
    <property type="project" value="InterPro"/>
</dbReference>
<dbReference type="GO" id="GO:0004222">
    <property type="term" value="F:metalloendopeptidase activity"/>
    <property type="evidence" value="ECO:0007669"/>
    <property type="project" value="InterPro"/>
</dbReference>
<dbReference type="AlphaFoldDB" id="A0A7Y9YFF9"/>
<accession>A0A7Y9YFF9</accession>
<keyword evidence="7" id="KW-0378">Hydrolase</keyword>
<dbReference type="Pfam" id="PF00754">
    <property type="entry name" value="F5_F8_type_C"/>
    <property type="match status" value="1"/>
</dbReference>
<evidence type="ECO:0000256" key="9">
    <source>
        <dbReference type="ARBA" id="ARBA00023049"/>
    </source>
</evidence>
<evidence type="ECO:0000256" key="5">
    <source>
        <dbReference type="ARBA" id="ARBA00022670"/>
    </source>
</evidence>
<evidence type="ECO:0000256" key="6">
    <source>
        <dbReference type="ARBA" id="ARBA00022723"/>
    </source>
</evidence>
<keyword evidence="9" id="KW-0482">Metalloprotease</keyword>
<keyword evidence="11" id="KW-0732">Signal</keyword>
<evidence type="ECO:0000313" key="14">
    <source>
        <dbReference type="Proteomes" id="UP000537326"/>
    </source>
</evidence>
<gene>
    <name evidence="13" type="ORF">BKA05_001599</name>
</gene>
<keyword evidence="10" id="KW-0865">Zymogen</keyword>
<evidence type="ECO:0000256" key="7">
    <source>
        <dbReference type="ARBA" id="ARBA00022801"/>
    </source>
</evidence>
<comment type="caution">
    <text evidence="13">The sequence shown here is derived from an EMBL/GenBank/DDBJ whole genome shotgun (WGS) entry which is preliminary data.</text>
</comment>
<proteinExistence type="inferred from homology"/>
<organism evidence="13 14">
    <name type="scientific">Nocardioides marinus</name>
    <dbReference type="NCBI Taxonomy" id="374514"/>
    <lineage>
        <taxon>Bacteria</taxon>
        <taxon>Bacillati</taxon>
        <taxon>Actinomycetota</taxon>
        <taxon>Actinomycetes</taxon>
        <taxon>Propionibacteriales</taxon>
        <taxon>Nocardioidaceae</taxon>
        <taxon>Nocardioides</taxon>
    </lineage>
</organism>
<evidence type="ECO:0000256" key="2">
    <source>
        <dbReference type="ARBA" id="ARBA00004613"/>
    </source>
</evidence>
<feature type="signal peptide" evidence="11">
    <location>
        <begin position="1"/>
        <end position="25"/>
    </location>
</feature>
<dbReference type="Gene3D" id="1.10.390.10">
    <property type="entry name" value="Neutral Protease Domain 2"/>
    <property type="match status" value="1"/>
</dbReference>
<dbReference type="InterPro" id="IPR000421">
    <property type="entry name" value="FA58C"/>
</dbReference>
<dbReference type="SUPFAM" id="SSF55486">
    <property type="entry name" value="Metalloproteases ('zincins'), catalytic domain"/>
    <property type="match status" value="1"/>
</dbReference>
<dbReference type="GO" id="GO:0008270">
    <property type="term" value="F:zinc ion binding"/>
    <property type="evidence" value="ECO:0007669"/>
    <property type="project" value="InterPro"/>
</dbReference>
<keyword evidence="4" id="KW-0964">Secreted</keyword>
<evidence type="ECO:0000256" key="11">
    <source>
        <dbReference type="SAM" id="SignalP"/>
    </source>
</evidence>
<dbReference type="Gene3D" id="2.60.120.260">
    <property type="entry name" value="Galactose-binding domain-like"/>
    <property type="match status" value="1"/>
</dbReference>
<dbReference type="Proteomes" id="UP000537326">
    <property type="component" value="Unassembled WGS sequence"/>
</dbReference>
<keyword evidence="5" id="KW-0645">Protease</keyword>
<evidence type="ECO:0000256" key="3">
    <source>
        <dbReference type="ARBA" id="ARBA00006006"/>
    </source>
</evidence>
<dbReference type="SUPFAM" id="SSF49785">
    <property type="entry name" value="Galactose-binding domain-like"/>
    <property type="match status" value="1"/>
</dbReference>
<dbReference type="InterPro" id="IPR027268">
    <property type="entry name" value="Peptidase_M4/M1_CTD_sf"/>
</dbReference>
<dbReference type="InterPro" id="IPR001842">
    <property type="entry name" value="Peptidase_M36"/>
</dbReference>
<dbReference type="RefSeq" id="WP_179530976.1">
    <property type="nucleotide sequence ID" value="NZ_BAAAPP010000004.1"/>
</dbReference>
<dbReference type="InterPro" id="IPR050371">
    <property type="entry name" value="Fungal_virulence_M36"/>
</dbReference>
<evidence type="ECO:0000256" key="4">
    <source>
        <dbReference type="ARBA" id="ARBA00022525"/>
    </source>
</evidence>
<evidence type="ECO:0000256" key="10">
    <source>
        <dbReference type="ARBA" id="ARBA00023145"/>
    </source>
</evidence>
<reference evidence="13 14" key="1">
    <citation type="submission" date="2020-07" db="EMBL/GenBank/DDBJ databases">
        <title>Sequencing the genomes of 1000 actinobacteria strains.</title>
        <authorList>
            <person name="Klenk H.-P."/>
        </authorList>
    </citation>
    <scope>NUCLEOTIDE SEQUENCE [LARGE SCALE GENOMIC DNA]</scope>
    <source>
        <strain evidence="13 14">DSM 18248</strain>
    </source>
</reference>
<protein>
    <recommendedName>
        <fullName evidence="12">F5/8 type C domain-containing protein</fullName>
    </recommendedName>
</protein>
<evidence type="ECO:0000256" key="1">
    <source>
        <dbReference type="ARBA" id="ARBA00001947"/>
    </source>
</evidence>